<evidence type="ECO:0000313" key="3">
    <source>
        <dbReference type="EMBL" id="CAF1449520.1"/>
    </source>
</evidence>
<proteinExistence type="predicted"/>
<comment type="caution">
    <text evidence="3">The sequence shown here is derived from an EMBL/GenBank/DDBJ whole genome shotgun (WGS) entry which is preliminary data.</text>
</comment>
<evidence type="ECO:0000256" key="1">
    <source>
        <dbReference type="ARBA" id="ARBA00022737"/>
    </source>
</evidence>
<keyword evidence="2" id="KW-0802">TPR repeat</keyword>
<evidence type="ECO:0000313" key="4">
    <source>
        <dbReference type="Proteomes" id="UP000663864"/>
    </source>
</evidence>
<dbReference type="PANTHER" id="PTHR45641:SF19">
    <property type="entry name" value="NEPHROCYSTIN-3"/>
    <property type="match status" value="1"/>
</dbReference>
<dbReference type="SUPFAM" id="SSF48452">
    <property type="entry name" value="TPR-like"/>
    <property type="match status" value="1"/>
</dbReference>
<protein>
    <submittedName>
        <fullName evidence="3">Uncharacterized protein</fullName>
    </submittedName>
</protein>
<dbReference type="Gene3D" id="1.25.40.10">
    <property type="entry name" value="Tetratricopeptide repeat domain"/>
    <property type="match status" value="2"/>
</dbReference>
<dbReference type="EMBL" id="CAJNOT010004915">
    <property type="protein sequence ID" value="CAF1449520.1"/>
    <property type="molecule type" value="Genomic_DNA"/>
</dbReference>
<sequence length="280" mass="32388">MTARIGEFNALSSFGGLLLHRGEFENVRKFCEKMFRQLPDNHPDRAVVYNNWGCYHLHKGKYDEALGSYVIANTILHSLPPKYVDPAVQVMTYSNIGAVYDKMKNFPEAANYYILSIYICYESQDIDFKQVLRLYSLIALAMQEHDPGYARYCLNKAVQLVEKKEFLKKHSSYAWFLLSDAILQPRRTKNDRVSACQKFDDTIKKFTECLLRNHPDMIVAYRAIGDFYRSIGQYEQAKKQYESASKVCTAVHIGQPNHPDVSECKEKLNDIDKLIQQTNP</sequence>
<dbReference type="SMART" id="SM00028">
    <property type="entry name" value="TPR"/>
    <property type="match status" value="5"/>
</dbReference>
<reference evidence="3" key="1">
    <citation type="submission" date="2021-02" db="EMBL/GenBank/DDBJ databases">
        <authorList>
            <person name="Nowell W R."/>
        </authorList>
    </citation>
    <scope>NUCLEOTIDE SEQUENCE</scope>
</reference>
<dbReference type="Proteomes" id="UP000663864">
    <property type="component" value="Unassembled WGS sequence"/>
</dbReference>
<organism evidence="3 4">
    <name type="scientific">Rotaria sordida</name>
    <dbReference type="NCBI Taxonomy" id="392033"/>
    <lineage>
        <taxon>Eukaryota</taxon>
        <taxon>Metazoa</taxon>
        <taxon>Spiralia</taxon>
        <taxon>Gnathifera</taxon>
        <taxon>Rotifera</taxon>
        <taxon>Eurotatoria</taxon>
        <taxon>Bdelloidea</taxon>
        <taxon>Philodinida</taxon>
        <taxon>Philodinidae</taxon>
        <taxon>Rotaria</taxon>
    </lineage>
</organism>
<evidence type="ECO:0000256" key="2">
    <source>
        <dbReference type="ARBA" id="ARBA00022803"/>
    </source>
</evidence>
<name>A0A815PJC5_9BILA</name>
<dbReference type="AlphaFoldDB" id="A0A815PJC5"/>
<dbReference type="InterPro" id="IPR011990">
    <property type="entry name" value="TPR-like_helical_dom_sf"/>
</dbReference>
<keyword evidence="1" id="KW-0677">Repeat</keyword>
<accession>A0A815PJC5</accession>
<dbReference type="InterPro" id="IPR019734">
    <property type="entry name" value="TPR_rpt"/>
</dbReference>
<gene>
    <name evidence="3" type="ORF">ZHD862_LOCUS35203</name>
</gene>
<dbReference type="PANTHER" id="PTHR45641">
    <property type="entry name" value="TETRATRICOPEPTIDE REPEAT PROTEIN (AFU_ORTHOLOGUE AFUA_6G03870)"/>
    <property type="match status" value="1"/>
</dbReference>